<proteinExistence type="predicted"/>
<dbReference type="GO" id="GO:0009734">
    <property type="term" value="P:auxin-activated signaling pathway"/>
    <property type="evidence" value="ECO:0000318"/>
    <property type="project" value="GO_Central"/>
</dbReference>
<evidence type="ECO:0000313" key="3">
    <source>
        <dbReference type="EMBL" id="EYU19322.1"/>
    </source>
</evidence>
<dbReference type="InterPro" id="IPR008546">
    <property type="entry name" value="VAN3-bd-like_auxin_canal"/>
</dbReference>
<evidence type="ECO:0000259" key="1">
    <source>
        <dbReference type="Pfam" id="PF05703"/>
    </source>
</evidence>
<dbReference type="EMBL" id="KI632299">
    <property type="protein sequence ID" value="EYU19322.1"/>
    <property type="molecule type" value="Genomic_DNA"/>
</dbReference>
<dbReference type="Pfam" id="PF05703">
    <property type="entry name" value="Auxin_canalis"/>
    <property type="match status" value="2"/>
</dbReference>
<evidence type="ECO:0000313" key="4">
    <source>
        <dbReference type="Proteomes" id="UP000030748"/>
    </source>
</evidence>
<evidence type="ECO:0008006" key="5">
    <source>
        <dbReference type="Google" id="ProtNLM"/>
    </source>
</evidence>
<dbReference type="InterPro" id="IPR013666">
    <property type="entry name" value="PH_pln"/>
</dbReference>
<dbReference type="eggNOG" id="ENOG502QW2P">
    <property type="taxonomic scope" value="Eukaryota"/>
</dbReference>
<feature type="domain" description="Pleckstrin-like plant" evidence="2">
    <location>
        <begin position="243"/>
        <end position="344"/>
    </location>
</feature>
<accession>A0A022PSH8</accession>
<feature type="domain" description="VAN3-binding protein-like auxin canalisation" evidence="1">
    <location>
        <begin position="91"/>
        <end position="216"/>
    </location>
</feature>
<keyword evidence="4" id="KW-1185">Reference proteome</keyword>
<dbReference type="Pfam" id="PF08458">
    <property type="entry name" value="PH_2"/>
    <property type="match status" value="1"/>
</dbReference>
<dbReference type="PANTHER" id="PTHR31351">
    <property type="entry name" value="EXPRESSED PROTEIN"/>
    <property type="match status" value="1"/>
</dbReference>
<reference evidence="3 4" key="1">
    <citation type="journal article" date="2013" name="Proc. Natl. Acad. Sci. U.S.A.">
        <title>Fine-scale variation in meiotic recombination in Mimulus inferred from population shotgun sequencing.</title>
        <authorList>
            <person name="Hellsten U."/>
            <person name="Wright K.M."/>
            <person name="Jenkins J."/>
            <person name="Shu S."/>
            <person name="Yuan Y."/>
            <person name="Wessler S.R."/>
            <person name="Schmutz J."/>
            <person name="Willis J.H."/>
            <person name="Rokhsar D.S."/>
        </authorList>
    </citation>
    <scope>NUCLEOTIDE SEQUENCE [LARGE SCALE GENOMIC DNA]</scope>
    <source>
        <strain evidence="4">cv. DUN x IM62</strain>
    </source>
</reference>
<evidence type="ECO:0000259" key="2">
    <source>
        <dbReference type="Pfam" id="PF08458"/>
    </source>
</evidence>
<dbReference type="GO" id="GO:0010087">
    <property type="term" value="P:phloem or xylem histogenesis"/>
    <property type="evidence" value="ECO:0000318"/>
    <property type="project" value="GO_Central"/>
</dbReference>
<dbReference type="AlphaFoldDB" id="A0A022PSH8"/>
<feature type="domain" description="VAN3-binding protein-like auxin canalisation" evidence="1">
    <location>
        <begin position="31"/>
        <end position="61"/>
    </location>
</feature>
<dbReference type="InterPro" id="IPR040269">
    <property type="entry name" value="VAB"/>
</dbReference>
<gene>
    <name evidence="3" type="ORF">MIMGU_mgv1a019442mg</name>
</gene>
<name>A0A022PSH8_ERYGU</name>
<dbReference type="Proteomes" id="UP000030748">
    <property type="component" value="Unassembled WGS sequence"/>
</dbReference>
<organism evidence="3 4">
    <name type="scientific">Erythranthe guttata</name>
    <name type="common">Yellow monkey flower</name>
    <name type="synonym">Mimulus guttatus</name>
    <dbReference type="NCBI Taxonomy" id="4155"/>
    <lineage>
        <taxon>Eukaryota</taxon>
        <taxon>Viridiplantae</taxon>
        <taxon>Streptophyta</taxon>
        <taxon>Embryophyta</taxon>
        <taxon>Tracheophyta</taxon>
        <taxon>Spermatophyta</taxon>
        <taxon>Magnoliopsida</taxon>
        <taxon>eudicotyledons</taxon>
        <taxon>Gunneridae</taxon>
        <taxon>Pentapetalae</taxon>
        <taxon>asterids</taxon>
        <taxon>lamiids</taxon>
        <taxon>Lamiales</taxon>
        <taxon>Phrymaceae</taxon>
        <taxon>Erythranthe</taxon>
    </lineage>
</organism>
<dbReference type="GO" id="GO:0010305">
    <property type="term" value="P:leaf vascular tissue pattern formation"/>
    <property type="evidence" value="ECO:0000318"/>
    <property type="project" value="GO_Central"/>
</dbReference>
<protein>
    <recommendedName>
        <fullName evidence="5">PH domain-containing protein</fullName>
    </recommendedName>
</protein>
<sequence length="364" mass="40584">MEKESSSIPYWLKNVDEDEAIEMELAAIAQPETPNEPMEFLSRSWSLSANEITKALAKKKHISGNRITERIRGGPIGRLLFHHKEGNNNDVKRKKDKARMENAHTHAVLSVAGLAAALASAASAERSKAGPTSKMSSALTSATELLASYCIELAESSGADQDSVDSVVRSALAIQTASHLSTLTAAAATALRGEAALRERLPKEGKRSATISPYERNLADFQSQSPSTFRSDIEEDDLPCVGDLLQLTSKGVLRWKKVSVYINKAFQVTMKLKSKHVGGAFSKNNKCIVYEVIDESDRWPFRKERENMEVYFGVKTAKGMFEFKCKNRVHKQKWCIGIQQLLQRRRRFEEAQNSLRNLNINNTI</sequence>
<dbReference type="PANTHER" id="PTHR31351:SF24">
    <property type="entry name" value="VAN3-BINDING PROTEIN-LIKE"/>
    <property type="match status" value="1"/>
</dbReference>
<dbReference type="STRING" id="4155.A0A022PSH8"/>